<feature type="transmembrane region" description="Helical" evidence="6">
    <location>
        <begin position="65"/>
        <end position="87"/>
    </location>
</feature>
<keyword evidence="5" id="KW-0807">Transducer</keyword>
<evidence type="ECO:0000256" key="3">
    <source>
        <dbReference type="ARBA" id="ARBA00022989"/>
    </source>
</evidence>
<feature type="transmembrane region" description="Helical" evidence="6">
    <location>
        <begin position="252"/>
        <end position="274"/>
    </location>
</feature>
<dbReference type="OMA" id="CYTHITI"/>
<evidence type="ECO:0000256" key="5">
    <source>
        <dbReference type="RuleBase" id="RU000688"/>
    </source>
</evidence>
<proteinExistence type="inferred from homology"/>
<evidence type="ECO:0000313" key="10">
    <source>
        <dbReference type="Proteomes" id="UP000014760"/>
    </source>
</evidence>
<keyword evidence="4 6" id="KW-0472">Membrane</keyword>
<dbReference type="PROSITE" id="PS50262">
    <property type="entry name" value="G_PROTEIN_RECEP_F1_2"/>
    <property type="match status" value="1"/>
</dbReference>
<evidence type="ECO:0000256" key="1">
    <source>
        <dbReference type="ARBA" id="ARBA00004370"/>
    </source>
</evidence>
<keyword evidence="10" id="KW-1185">Reference proteome</keyword>
<keyword evidence="5" id="KW-0675">Receptor</keyword>
<feature type="transmembrane region" description="Helical" evidence="6">
    <location>
        <begin position="192"/>
        <end position="214"/>
    </location>
</feature>
<dbReference type="InterPro" id="IPR000276">
    <property type="entry name" value="GPCR_Rhodpsn"/>
</dbReference>
<feature type="transmembrane region" description="Helical" evidence="6">
    <location>
        <begin position="110"/>
        <end position="128"/>
    </location>
</feature>
<evidence type="ECO:0000256" key="2">
    <source>
        <dbReference type="ARBA" id="ARBA00022692"/>
    </source>
</evidence>
<evidence type="ECO:0000259" key="7">
    <source>
        <dbReference type="PROSITE" id="PS50262"/>
    </source>
</evidence>
<dbReference type="HOGENOM" id="CLU_009579_5_2_1"/>
<feature type="transmembrane region" description="Helical" evidence="6">
    <location>
        <begin position="32"/>
        <end position="53"/>
    </location>
</feature>
<feature type="domain" description="G-protein coupled receptors family 1 profile" evidence="7">
    <location>
        <begin position="44"/>
        <end position="305"/>
    </location>
</feature>
<dbReference type="InterPro" id="IPR017452">
    <property type="entry name" value="GPCR_Rhodpsn_7TM"/>
</dbReference>
<comment type="similarity">
    <text evidence="5">Belongs to the G-protein coupled receptor 1 family.</text>
</comment>
<gene>
    <name evidence="8" type="ORF">CAPTEDRAFT_100083</name>
</gene>
<protein>
    <recommendedName>
        <fullName evidence="7">G-protein coupled receptors family 1 profile domain-containing protein</fullName>
    </recommendedName>
</protein>
<keyword evidence="2 5" id="KW-0812">Transmembrane</keyword>
<accession>R7TFU4</accession>
<dbReference type="GO" id="GO:0004930">
    <property type="term" value="F:G protein-coupled receptor activity"/>
    <property type="evidence" value="ECO:0007669"/>
    <property type="project" value="UniProtKB-KW"/>
</dbReference>
<dbReference type="PANTHER" id="PTHR45698">
    <property type="entry name" value="TRACE AMINE-ASSOCIATED RECEPTOR 19N-RELATED"/>
    <property type="match status" value="1"/>
</dbReference>
<name>R7TFU4_CAPTE</name>
<reference evidence="9" key="3">
    <citation type="submission" date="2015-06" db="UniProtKB">
        <authorList>
            <consortium name="EnsemblMetazoa"/>
        </authorList>
    </citation>
    <scope>IDENTIFICATION</scope>
</reference>
<dbReference type="EMBL" id="AMQN01002829">
    <property type="status" value="NOT_ANNOTATED_CDS"/>
    <property type="molecule type" value="Genomic_DNA"/>
</dbReference>
<dbReference type="GO" id="GO:0016020">
    <property type="term" value="C:membrane"/>
    <property type="evidence" value="ECO:0007669"/>
    <property type="project" value="UniProtKB-SubCell"/>
</dbReference>
<dbReference type="OrthoDB" id="6106139at2759"/>
<dbReference type="PRINTS" id="PR00237">
    <property type="entry name" value="GPCRRHODOPSN"/>
</dbReference>
<feature type="transmembrane region" description="Helical" evidence="6">
    <location>
        <begin position="286"/>
        <end position="307"/>
    </location>
</feature>
<feature type="transmembrane region" description="Helical" evidence="6">
    <location>
        <begin position="149"/>
        <end position="166"/>
    </location>
</feature>
<reference evidence="10" key="1">
    <citation type="submission" date="2012-12" db="EMBL/GenBank/DDBJ databases">
        <authorList>
            <person name="Hellsten U."/>
            <person name="Grimwood J."/>
            <person name="Chapman J.A."/>
            <person name="Shapiro H."/>
            <person name="Aerts A."/>
            <person name="Otillar R.P."/>
            <person name="Terry A.Y."/>
            <person name="Boore J.L."/>
            <person name="Simakov O."/>
            <person name="Marletaz F."/>
            <person name="Cho S.-J."/>
            <person name="Edsinger-Gonzales E."/>
            <person name="Havlak P."/>
            <person name="Kuo D.-H."/>
            <person name="Larsson T."/>
            <person name="Lv J."/>
            <person name="Arendt D."/>
            <person name="Savage R."/>
            <person name="Osoegawa K."/>
            <person name="de Jong P."/>
            <person name="Lindberg D.R."/>
            <person name="Seaver E.C."/>
            <person name="Weisblat D.A."/>
            <person name="Putnam N.H."/>
            <person name="Grigoriev I.V."/>
            <person name="Rokhsar D.S."/>
        </authorList>
    </citation>
    <scope>NUCLEOTIDE SEQUENCE</scope>
    <source>
        <strain evidence="10">I ESC-2004</strain>
    </source>
</reference>
<reference evidence="8 10" key="2">
    <citation type="journal article" date="2013" name="Nature">
        <title>Insights into bilaterian evolution from three spiralian genomes.</title>
        <authorList>
            <person name="Simakov O."/>
            <person name="Marletaz F."/>
            <person name="Cho S.J."/>
            <person name="Edsinger-Gonzales E."/>
            <person name="Havlak P."/>
            <person name="Hellsten U."/>
            <person name="Kuo D.H."/>
            <person name="Larsson T."/>
            <person name="Lv J."/>
            <person name="Arendt D."/>
            <person name="Savage R."/>
            <person name="Osoegawa K."/>
            <person name="de Jong P."/>
            <person name="Grimwood J."/>
            <person name="Chapman J.A."/>
            <person name="Shapiro H."/>
            <person name="Aerts A."/>
            <person name="Otillar R.P."/>
            <person name="Terry A.Y."/>
            <person name="Boore J.L."/>
            <person name="Grigoriev I.V."/>
            <person name="Lindberg D.R."/>
            <person name="Seaver E.C."/>
            <person name="Weisblat D.A."/>
            <person name="Putnam N.H."/>
            <person name="Rokhsar D.S."/>
        </authorList>
    </citation>
    <scope>NUCLEOTIDE SEQUENCE</scope>
    <source>
        <strain evidence="8 10">I ESC-2004</strain>
    </source>
</reference>
<keyword evidence="3 6" id="KW-1133">Transmembrane helix</keyword>
<organism evidence="8">
    <name type="scientific">Capitella teleta</name>
    <name type="common">Polychaete worm</name>
    <dbReference type="NCBI Taxonomy" id="283909"/>
    <lineage>
        <taxon>Eukaryota</taxon>
        <taxon>Metazoa</taxon>
        <taxon>Spiralia</taxon>
        <taxon>Lophotrochozoa</taxon>
        <taxon>Annelida</taxon>
        <taxon>Polychaeta</taxon>
        <taxon>Sedentaria</taxon>
        <taxon>Scolecida</taxon>
        <taxon>Capitellidae</taxon>
        <taxon>Capitella</taxon>
    </lineage>
</organism>
<evidence type="ECO:0000313" key="9">
    <source>
        <dbReference type="EnsemblMetazoa" id="CapteP100083"/>
    </source>
</evidence>
<evidence type="ECO:0000313" key="8">
    <source>
        <dbReference type="EMBL" id="ELT92342.1"/>
    </source>
</evidence>
<dbReference type="Gene3D" id="1.20.1070.10">
    <property type="entry name" value="Rhodopsin 7-helix transmembrane proteins"/>
    <property type="match status" value="1"/>
</dbReference>
<evidence type="ECO:0000256" key="6">
    <source>
        <dbReference type="SAM" id="Phobius"/>
    </source>
</evidence>
<sequence length="343" mass="39200">MDNTTYCCGELNASTGGVRQGVRVEGHSAMNIATFFISTVGLIGNLGGLITFTHVRTFFRGKVRVLVIHQCFVDMLAALLLILHTIFDNSYRLLDGLAGEIQCKIWLTKLFLWSTFLTSTLNLCCITLERYLAVVWPIKYRQQWRQKSFYPFIVGMWLLAMIFNTYKIPTTIVVNGTCQVYGNWSSTFAKQAVGIVNLLVYFLGPFALFVYCYHKIAQALGNNRVFPSTARDVVKDQSEINRLKSRKGVIRTLMYMSAMFVFCWIWNQIYFLLLNLGVDLDFANPFYHFTVITVTSNCSVNPFIYLVQFRAIGIIKKSFNTRAERTNRSMIDNVSTVRSRGPN</sequence>
<dbReference type="EMBL" id="KB310159">
    <property type="protein sequence ID" value="ELT92342.1"/>
    <property type="molecule type" value="Genomic_DNA"/>
</dbReference>
<dbReference type="STRING" id="283909.R7TFU4"/>
<comment type="subcellular location">
    <subcellularLocation>
        <location evidence="1">Membrane</location>
    </subcellularLocation>
</comment>
<dbReference type="PROSITE" id="PS00237">
    <property type="entry name" value="G_PROTEIN_RECEP_F1_1"/>
    <property type="match status" value="1"/>
</dbReference>
<dbReference type="SUPFAM" id="SSF81321">
    <property type="entry name" value="Family A G protein-coupled receptor-like"/>
    <property type="match status" value="1"/>
</dbReference>
<dbReference type="AlphaFoldDB" id="R7TFU4"/>
<keyword evidence="5" id="KW-0297">G-protein coupled receptor</keyword>
<dbReference type="EnsemblMetazoa" id="CapteT100083">
    <property type="protein sequence ID" value="CapteP100083"/>
    <property type="gene ID" value="CapteG100083"/>
</dbReference>
<dbReference type="PANTHER" id="PTHR45698:SF1">
    <property type="entry name" value="TRACE AMINE-ASSOCIATED RECEPTOR 13C-LIKE"/>
    <property type="match status" value="1"/>
</dbReference>
<evidence type="ECO:0000256" key="4">
    <source>
        <dbReference type="ARBA" id="ARBA00023136"/>
    </source>
</evidence>
<dbReference type="Pfam" id="PF00001">
    <property type="entry name" value="7tm_1"/>
    <property type="match status" value="1"/>
</dbReference>
<dbReference type="SMART" id="SM01381">
    <property type="entry name" value="7TM_GPCR_Srsx"/>
    <property type="match status" value="1"/>
</dbReference>
<dbReference type="Proteomes" id="UP000014760">
    <property type="component" value="Unassembled WGS sequence"/>
</dbReference>
<dbReference type="CDD" id="cd00637">
    <property type="entry name" value="7tm_classA_rhodopsin-like"/>
    <property type="match status" value="1"/>
</dbReference>